<reference evidence="6" key="1">
    <citation type="journal article" date="2017" name="bioRxiv">
        <title>Comparative analysis of the genomes of Stylophora pistillata and Acropora digitifera provides evidence for extensive differences between species of corals.</title>
        <authorList>
            <person name="Voolstra C.R."/>
            <person name="Li Y."/>
            <person name="Liew Y.J."/>
            <person name="Baumgarten S."/>
            <person name="Zoccola D."/>
            <person name="Flot J.-F."/>
            <person name="Tambutte S."/>
            <person name="Allemand D."/>
            <person name="Aranda M."/>
        </authorList>
    </citation>
    <scope>NUCLEOTIDE SEQUENCE [LARGE SCALE GENOMIC DNA]</scope>
</reference>
<dbReference type="PANTHER" id="PTHR14167">
    <property type="entry name" value="SH3 DOMAIN-CONTAINING"/>
    <property type="match status" value="1"/>
</dbReference>
<dbReference type="AlphaFoldDB" id="A0A2B4S973"/>
<evidence type="ECO:0000313" key="5">
    <source>
        <dbReference type="EMBL" id="PFX27214.1"/>
    </source>
</evidence>
<feature type="compositionally biased region" description="Basic and acidic residues" evidence="3">
    <location>
        <begin position="177"/>
        <end position="191"/>
    </location>
</feature>
<dbReference type="STRING" id="50429.A0A2B4S973"/>
<dbReference type="InterPro" id="IPR050384">
    <property type="entry name" value="Endophilin_SH3RF"/>
</dbReference>
<evidence type="ECO:0000256" key="1">
    <source>
        <dbReference type="ARBA" id="ARBA00022443"/>
    </source>
</evidence>
<feature type="compositionally biased region" description="Low complexity" evidence="3">
    <location>
        <begin position="217"/>
        <end position="227"/>
    </location>
</feature>
<proteinExistence type="predicted"/>
<dbReference type="SUPFAM" id="SSF50044">
    <property type="entry name" value="SH3-domain"/>
    <property type="match status" value="5"/>
</dbReference>
<feature type="compositionally biased region" description="Basic and acidic residues" evidence="3">
    <location>
        <begin position="280"/>
        <end position="303"/>
    </location>
</feature>
<feature type="compositionally biased region" description="Basic residues" evidence="3">
    <location>
        <begin position="316"/>
        <end position="326"/>
    </location>
</feature>
<feature type="compositionally biased region" description="Basic and acidic residues" evidence="3">
    <location>
        <begin position="41"/>
        <end position="50"/>
    </location>
</feature>
<dbReference type="Proteomes" id="UP000225706">
    <property type="component" value="Unassembled WGS sequence"/>
</dbReference>
<dbReference type="PROSITE" id="PS50002">
    <property type="entry name" value="SH3"/>
    <property type="match status" value="5"/>
</dbReference>
<organism evidence="5 6">
    <name type="scientific">Stylophora pistillata</name>
    <name type="common">Smooth cauliflower coral</name>
    <dbReference type="NCBI Taxonomy" id="50429"/>
    <lineage>
        <taxon>Eukaryota</taxon>
        <taxon>Metazoa</taxon>
        <taxon>Cnidaria</taxon>
        <taxon>Anthozoa</taxon>
        <taxon>Hexacorallia</taxon>
        <taxon>Scleractinia</taxon>
        <taxon>Astrocoeniina</taxon>
        <taxon>Pocilloporidae</taxon>
        <taxon>Stylophora</taxon>
    </lineage>
</organism>
<feature type="compositionally biased region" description="Basic and acidic residues" evidence="3">
    <location>
        <begin position="365"/>
        <end position="374"/>
    </location>
</feature>
<dbReference type="EMBL" id="LSMT01000108">
    <property type="protein sequence ID" value="PFX27214.1"/>
    <property type="molecule type" value="Genomic_DNA"/>
</dbReference>
<evidence type="ECO:0000313" key="6">
    <source>
        <dbReference type="Proteomes" id="UP000225706"/>
    </source>
</evidence>
<dbReference type="PRINTS" id="PR00452">
    <property type="entry name" value="SH3DOMAIN"/>
</dbReference>
<feature type="domain" description="SH3" evidence="4">
    <location>
        <begin position="832"/>
        <end position="892"/>
    </location>
</feature>
<feature type="domain" description="SH3" evidence="4">
    <location>
        <begin position="756"/>
        <end position="815"/>
    </location>
</feature>
<dbReference type="SMART" id="SM00326">
    <property type="entry name" value="SH3"/>
    <property type="match status" value="5"/>
</dbReference>
<dbReference type="Gene3D" id="2.30.30.40">
    <property type="entry name" value="SH3 Domains"/>
    <property type="match status" value="5"/>
</dbReference>
<feature type="region of interest" description="Disordered" evidence="3">
    <location>
        <begin position="1"/>
        <end position="752"/>
    </location>
</feature>
<feature type="compositionally biased region" description="Basic and acidic residues" evidence="3">
    <location>
        <begin position="198"/>
        <end position="216"/>
    </location>
</feature>
<feature type="compositionally biased region" description="Pro residues" evidence="3">
    <location>
        <begin position="13"/>
        <end position="24"/>
    </location>
</feature>
<feature type="domain" description="SH3" evidence="4">
    <location>
        <begin position="991"/>
        <end position="1050"/>
    </location>
</feature>
<feature type="domain" description="SH3" evidence="4">
    <location>
        <begin position="918"/>
        <end position="977"/>
    </location>
</feature>
<name>A0A2B4S973_STYPI</name>
<comment type="caution">
    <text evidence="5">The sequence shown here is derived from an EMBL/GenBank/DDBJ whole genome shotgun (WGS) entry which is preliminary data.</text>
</comment>
<feature type="compositionally biased region" description="Basic and acidic residues" evidence="3">
    <location>
        <begin position="398"/>
        <end position="407"/>
    </location>
</feature>
<dbReference type="OrthoDB" id="27823at2759"/>
<feature type="compositionally biased region" description="Polar residues" evidence="3">
    <location>
        <begin position="458"/>
        <end position="473"/>
    </location>
</feature>
<gene>
    <name evidence="5" type="primary">SH3D19</name>
    <name evidence="5" type="ORF">AWC38_SpisGene8075</name>
</gene>
<evidence type="ECO:0000256" key="3">
    <source>
        <dbReference type="SAM" id="MobiDB-lite"/>
    </source>
</evidence>
<feature type="compositionally biased region" description="Polar residues" evidence="3">
    <location>
        <begin position="85"/>
        <end position="95"/>
    </location>
</feature>
<protein>
    <submittedName>
        <fullName evidence="5">SH3 domain-containing protein 19</fullName>
    </submittedName>
</protein>
<dbReference type="CDD" id="cd00174">
    <property type="entry name" value="SH3"/>
    <property type="match status" value="3"/>
</dbReference>
<keyword evidence="6" id="KW-1185">Reference proteome</keyword>
<sequence length="1125" mass="123129">MASSRAHPTIPAKKPPSSVPPPIPSRVDLGEMPVEAVSSDKGLEKDDLATKRSPKIKAKGRPEITIVSARPLDSSGVIPPPSHPNQPTSATQMPTIAQKPSRKPKNREPPPRPKSRPVSEINLRPDEQNIGANFGEGGSVRKPTERSVEGENSNGVEIPTKGSVSRISAPVPPVQKISKDKAEEGDNEGRKLNPFFHDNLESNGKVEPDAVKDIPAAKKPIPKPTVIRLKPTQKEKNDSNPFVEEDGQNSINSAISVHDRAAGKKSKPTVIVPAKPAKKAAVDTEGLKEKEENKEECGVKPKPDSSNGGKPPPPAKKPKPSLKPKPHSSPETPSKPSREEAQKEITAVPKPKRRPTVIVAPRRPKMSEEVKPGEESSAGKIQEDKPRQKSPSATESAESMKEAKIEETAAALPAVKPRRVPTIIAPRPGSPSPGADRKPPKRPKRGPSIKAAPRRPSSAPSKENQNVDAISTDSQDKLNTRVSEQDAETVQQKSPKPRRPVSLPGVKGKEALTAADGVGDTASPPEESSNLTRKNSKKRPPPPRPPMVDHASEAVEATQKVRSESLDLKDRSKRSKPPPRPPAASHVSDRLASTPEEDKTVTQDFDTEKSKKKNRPPRPSSKVIDTKHSHGGKEEDCADEKPKPAKPAPIAPLGANLMKTNVTETRTVAESSADNHVQDMSQTCDSVLGGDESATEAHEEDKNEKASSKTKPKPPRPPSSSVSTKSKPPRPSAPGEKEEVKEEQSTTQVSSVSKTYIEPSAIALYDYKPTAVDDLSFNAGDEIVLVRKMDDDWYIGRLGDQQGMFPVKFVEIIEDLPQEMEPETQPLATPGSSPFDVMSLYDFRGNLMDGELDFVAGEIIHVVAKINDDWLRGELREQTGAFPCNFVDISSDVINNLPQYEEKEGVSKGDEVEYSDPSVSSYCKALYDYQSNVLQDLSFNAGDVIRINKRVSEEWLEGELHGKMGMFPAAYIEILHNTPEQKRQPEEKKHGNVEYGTALYDLTGTVADELTFDEGDKIEITEIINDEWLRGKHKGQEGMFPRAFVQLSKEESEKNFPPVRKEMKPTPKAKALFDFDGEFEDELCFRTGDIIVLLERVNDEWIQGELDARVGRFPAAFVEILTPLP</sequence>
<dbReference type="PANTHER" id="PTHR14167:SF116">
    <property type="entry name" value="CAP, ISOFORM AC"/>
    <property type="match status" value="1"/>
</dbReference>
<dbReference type="InterPro" id="IPR036028">
    <property type="entry name" value="SH3-like_dom_sf"/>
</dbReference>
<feature type="compositionally biased region" description="Basic and acidic residues" evidence="3">
    <location>
        <begin position="695"/>
        <end position="707"/>
    </location>
</feature>
<feature type="compositionally biased region" description="Basic and acidic residues" evidence="3">
    <location>
        <begin position="624"/>
        <end position="643"/>
    </location>
</feature>
<dbReference type="Pfam" id="PF00018">
    <property type="entry name" value="SH3_1"/>
    <property type="match status" value="5"/>
</dbReference>
<feature type="compositionally biased region" description="Basic and acidic residues" evidence="3">
    <location>
        <begin position="559"/>
        <end position="570"/>
    </location>
</feature>
<feature type="compositionally biased region" description="Basic and acidic residues" evidence="3">
    <location>
        <begin position="596"/>
        <end position="609"/>
    </location>
</feature>
<dbReference type="FunFam" id="2.30.30.40:FF:000072">
    <property type="entry name" value="Unconventional Myosin IB"/>
    <property type="match status" value="1"/>
</dbReference>
<dbReference type="InterPro" id="IPR001452">
    <property type="entry name" value="SH3_domain"/>
</dbReference>
<feature type="compositionally biased region" description="Polar residues" evidence="3">
    <location>
        <begin position="658"/>
        <end position="685"/>
    </location>
</feature>
<keyword evidence="1 2" id="KW-0728">SH3 domain</keyword>
<feature type="compositionally biased region" description="Basic and acidic residues" evidence="3">
    <location>
        <begin position="735"/>
        <end position="744"/>
    </location>
</feature>
<accession>A0A2B4S973</accession>
<evidence type="ECO:0000256" key="2">
    <source>
        <dbReference type="PROSITE-ProRule" id="PRU00192"/>
    </source>
</evidence>
<evidence type="ECO:0000259" key="4">
    <source>
        <dbReference type="PROSITE" id="PS50002"/>
    </source>
</evidence>
<dbReference type="PRINTS" id="PR00499">
    <property type="entry name" value="P67PHOX"/>
</dbReference>
<feature type="domain" description="SH3" evidence="4">
    <location>
        <begin position="1064"/>
        <end position="1123"/>
    </location>
</feature>